<proteinExistence type="predicted"/>
<dbReference type="AlphaFoldDB" id="A0A5C3L7M3"/>
<evidence type="ECO:0008006" key="3">
    <source>
        <dbReference type="Google" id="ProtNLM"/>
    </source>
</evidence>
<gene>
    <name evidence="1" type="ORF">FA15DRAFT_507773</name>
</gene>
<dbReference type="InterPro" id="IPR032675">
    <property type="entry name" value="LRR_dom_sf"/>
</dbReference>
<organism evidence="1 2">
    <name type="scientific">Coprinopsis marcescibilis</name>
    <name type="common">Agaric fungus</name>
    <name type="synonym">Psathyrella marcescibilis</name>
    <dbReference type="NCBI Taxonomy" id="230819"/>
    <lineage>
        <taxon>Eukaryota</taxon>
        <taxon>Fungi</taxon>
        <taxon>Dikarya</taxon>
        <taxon>Basidiomycota</taxon>
        <taxon>Agaricomycotina</taxon>
        <taxon>Agaricomycetes</taxon>
        <taxon>Agaricomycetidae</taxon>
        <taxon>Agaricales</taxon>
        <taxon>Agaricineae</taxon>
        <taxon>Psathyrellaceae</taxon>
        <taxon>Coprinopsis</taxon>
    </lineage>
</organism>
<sequence>MQTTSSAVLSTVFSPEIPRSARDQVLHNDDLLDMIFRDMYENSPDPESARKQILPLCVTSRAFFEAASNWVWRELGGLLPLVKLLPGLENLNGTYYLSRALSFFDMTRWITHARRVQVLNLTSQSVYDISAQVYVALALFQGSSNNSLLPALRELRYDGRINDNTLACFPIVLSSSLEKVAITEHQKSVSLAEHSAAALAYISQAAKNLRHLSLRHINNQTPSALCKKIATMKHLESLKLEIAYNWDHIRSFKFFQRLKSFRMELFHHPSEPVFSGTWDQRENQITVAGRFADTTQCLRLALAKSSTDALNITIRSPEGMDESGWVSLATTLMEVGSSLLKLDISSPFHTCAFPLNVLLEPSTLANLQHLGFTGIITCGPGSFREAEVFLGQLLASGGSKQRPLQSLYIPGIWNGCDPGLQCLEHVADHAPALCALTISVDSSRTLYHELKPWMVEGGATSAGLERLTLHDCRKTSFEPQDFVRVPRLLHNLFPKLSSLTVYCGSEADQQAGWKVIEQLREEYQELRELRKDP</sequence>
<dbReference type="EMBL" id="ML210154">
    <property type="protein sequence ID" value="TFK28662.1"/>
    <property type="molecule type" value="Genomic_DNA"/>
</dbReference>
<accession>A0A5C3L7M3</accession>
<name>A0A5C3L7M3_COPMA</name>
<protein>
    <recommendedName>
        <fullName evidence="3">F-box domain-containing protein</fullName>
    </recommendedName>
</protein>
<dbReference type="OrthoDB" id="3543113at2759"/>
<dbReference type="SUPFAM" id="SSF52047">
    <property type="entry name" value="RNI-like"/>
    <property type="match status" value="1"/>
</dbReference>
<dbReference type="Gene3D" id="3.80.10.10">
    <property type="entry name" value="Ribonuclease Inhibitor"/>
    <property type="match status" value="1"/>
</dbReference>
<evidence type="ECO:0000313" key="2">
    <source>
        <dbReference type="Proteomes" id="UP000307440"/>
    </source>
</evidence>
<keyword evidence="2" id="KW-1185">Reference proteome</keyword>
<evidence type="ECO:0000313" key="1">
    <source>
        <dbReference type="EMBL" id="TFK28662.1"/>
    </source>
</evidence>
<reference evidence="1 2" key="1">
    <citation type="journal article" date="2019" name="Nat. Ecol. Evol.">
        <title>Megaphylogeny resolves global patterns of mushroom evolution.</title>
        <authorList>
            <person name="Varga T."/>
            <person name="Krizsan K."/>
            <person name="Foldi C."/>
            <person name="Dima B."/>
            <person name="Sanchez-Garcia M."/>
            <person name="Sanchez-Ramirez S."/>
            <person name="Szollosi G.J."/>
            <person name="Szarkandi J.G."/>
            <person name="Papp V."/>
            <person name="Albert L."/>
            <person name="Andreopoulos W."/>
            <person name="Angelini C."/>
            <person name="Antonin V."/>
            <person name="Barry K.W."/>
            <person name="Bougher N.L."/>
            <person name="Buchanan P."/>
            <person name="Buyck B."/>
            <person name="Bense V."/>
            <person name="Catcheside P."/>
            <person name="Chovatia M."/>
            <person name="Cooper J."/>
            <person name="Damon W."/>
            <person name="Desjardin D."/>
            <person name="Finy P."/>
            <person name="Geml J."/>
            <person name="Haridas S."/>
            <person name="Hughes K."/>
            <person name="Justo A."/>
            <person name="Karasinski D."/>
            <person name="Kautmanova I."/>
            <person name="Kiss B."/>
            <person name="Kocsube S."/>
            <person name="Kotiranta H."/>
            <person name="LaButti K.M."/>
            <person name="Lechner B.E."/>
            <person name="Liimatainen K."/>
            <person name="Lipzen A."/>
            <person name="Lukacs Z."/>
            <person name="Mihaltcheva S."/>
            <person name="Morgado L.N."/>
            <person name="Niskanen T."/>
            <person name="Noordeloos M.E."/>
            <person name="Ohm R.A."/>
            <person name="Ortiz-Santana B."/>
            <person name="Ovrebo C."/>
            <person name="Racz N."/>
            <person name="Riley R."/>
            <person name="Savchenko A."/>
            <person name="Shiryaev A."/>
            <person name="Soop K."/>
            <person name="Spirin V."/>
            <person name="Szebenyi C."/>
            <person name="Tomsovsky M."/>
            <person name="Tulloss R.E."/>
            <person name="Uehling J."/>
            <person name="Grigoriev I.V."/>
            <person name="Vagvolgyi C."/>
            <person name="Papp T."/>
            <person name="Martin F.M."/>
            <person name="Miettinen O."/>
            <person name="Hibbett D.S."/>
            <person name="Nagy L.G."/>
        </authorList>
    </citation>
    <scope>NUCLEOTIDE SEQUENCE [LARGE SCALE GENOMIC DNA]</scope>
    <source>
        <strain evidence="1 2">CBS 121175</strain>
    </source>
</reference>
<dbReference type="Proteomes" id="UP000307440">
    <property type="component" value="Unassembled WGS sequence"/>
</dbReference>